<proteinExistence type="predicted"/>
<dbReference type="AlphaFoldDB" id="A0A2I0KQH3"/>
<evidence type="ECO:0000313" key="2">
    <source>
        <dbReference type="Proteomes" id="UP000233551"/>
    </source>
</evidence>
<keyword evidence="2" id="KW-1185">Reference proteome</keyword>
<dbReference type="EMBL" id="PGOL01000475">
    <property type="protein sequence ID" value="PKI70056.1"/>
    <property type="molecule type" value="Genomic_DNA"/>
</dbReference>
<accession>A0A2I0KQH3</accession>
<name>A0A2I0KQH3_PUNGR</name>
<dbReference type="Proteomes" id="UP000233551">
    <property type="component" value="Unassembled WGS sequence"/>
</dbReference>
<evidence type="ECO:0000313" key="1">
    <source>
        <dbReference type="EMBL" id="PKI70056.1"/>
    </source>
</evidence>
<gene>
    <name evidence="1" type="ORF">CRG98_009519</name>
</gene>
<organism evidence="1 2">
    <name type="scientific">Punica granatum</name>
    <name type="common">Pomegranate</name>
    <dbReference type="NCBI Taxonomy" id="22663"/>
    <lineage>
        <taxon>Eukaryota</taxon>
        <taxon>Viridiplantae</taxon>
        <taxon>Streptophyta</taxon>
        <taxon>Embryophyta</taxon>
        <taxon>Tracheophyta</taxon>
        <taxon>Spermatophyta</taxon>
        <taxon>Magnoliopsida</taxon>
        <taxon>eudicotyledons</taxon>
        <taxon>Gunneridae</taxon>
        <taxon>Pentapetalae</taxon>
        <taxon>rosids</taxon>
        <taxon>malvids</taxon>
        <taxon>Myrtales</taxon>
        <taxon>Lythraceae</taxon>
        <taxon>Punica</taxon>
    </lineage>
</organism>
<reference evidence="1 2" key="1">
    <citation type="submission" date="2017-11" db="EMBL/GenBank/DDBJ databases">
        <title>De-novo sequencing of pomegranate (Punica granatum L.) genome.</title>
        <authorList>
            <person name="Akparov Z."/>
            <person name="Amiraslanov A."/>
            <person name="Hajiyeva S."/>
            <person name="Abbasov M."/>
            <person name="Kaur K."/>
            <person name="Hamwieh A."/>
            <person name="Solovyev V."/>
            <person name="Salamov A."/>
            <person name="Braich B."/>
            <person name="Kosarev P."/>
            <person name="Mahmoud A."/>
            <person name="Hajiyev E."/>
            <person name="Babayeva S."/>
            <person name="Izzatullayeva V."/>
            <person name="Mammadov A."/>
            <person name="Mammadov A."/>
            <person name="Sharifova S."/>
            <person name="Ojaghi J."/>
            <person name="Eynullazada K."/>
            <person name="Bayramov B."/>
            <person name="Abdulazimova A."/>
            <person name="Shahmuradov I."/>
        </authorList>
    </citation>
    <scope>NUCLEOTIDE SEQUENCE [LARGE SCALE GENOMIC DNA]</scope>
    <source>
        <strain evidence="2">cv. AG2017</strain>
        <tissue evidence="1">Leaf</tissue>
    </source>
</reference>
<sequence>MYFFIVEKYRSLRLRMSTKFEEEKFDDSNDSKLWRIKAKVLLIQHRLEGAVEEDTNKRKLLTRYVFTLSRCMAYYMALAKVAKEGTWLIGLIGDYGVNLEKSEVYSIICLMKNQF</sequence>
<comment type="caution">
    <text evidence="1">The sequence shown here is derived from an EMBL/GenBank/DDBJ whole genome shotgun (WGS) entry which is preliminary data.</text>
</comment>
<protein>
    <submittedName>
        <fullName evidence="1">Uncharacterized protein</fullName>
    </submittedName>
</protein>